<evidence type="ECO:0000259" key="14">
    <source>
        <dbReference type="PROSITE" id="PS50259"/>
    </source>
</evidence>
<dbReference type="GeneID" id="101973322"/>
<feature type="transmembrane region" description="Helical" evidence="13">
    <location>
        <begin position="785"/>
        <end position="805"/>
    </location>
</feature>
<evidence type="ECO:0000256" key="2">
    <source>
        <dbReference type="ARBA" id="ARBA00007242"/>
    </source>
</evidence>
<dbReference type="FunCoup" id="I3MZM4">
    <property type="interactions" value="68"/>
</dbReference>
<dbReference type="AlphaFoldDB" id="I3MZM4"/>
<feature type="transmembrane region" description="Helical" evidence="13">
    <location>
        <begin position="628"/>
        <end position="649"/>
    </location>
</feature>
<dbReference type="InterPro" id="IPR028082">
    <property type="entry name" value="Peripla_BP_I"/>
</dbReference>
<feature type="transmembrane region" description="Helical" evidence="13">
    <location>
        <begin position="705"/>
        <end position="723"/>
    </location>
</feature>
<comment type="subcellular location">
    <subcellularLocation>
        <location evidence="1">Cell membrane</location>
        <topology evidence="1">Multi-pass membrane protein</topology>
    </subcellularLocation>
</comment>
<dbReference type="RefSeq" id="XP_005341313.1">
    <property type="nucleotide sequence ID" value="XM_005341256.1"/>
</dbReference>
<feature type="transmembrane region" description="Helical" evidence="13">
    <location>
        <begin position="817"/>
        <end position="840"/>
    </location>
</feature>
<evidence type="ECO:0000256" key="1">
    <source>
        <dbReference type="ARBA" id="ARBA00004651"/>
    </source>
</evidence>
<dbReference type="Proteomes" id="UP000005215">
    <property type="component" value="Unassembled WGS sequence"/>
</dbReference>
<keyword evidence="5" id="KW-0732">Signal</keyword>
<dbReference type="PRINTS" id="PR01535">
    <property type="entry name" value="VOMERONASL2R"/>
</dbReference>
<dbReference type="PROSITE" id="PS50259">
    <property type="entry name" value="G_PROTEIN_RECEP_F3_4"/>
    <property type="match status" value="1"/>
</dbReference>
<evidence type="ECO:0000256" key="11">
    <source>
        <dbReference type="ARBA" id="ARBA00023224"/>
    </source>
</evidence>
<keyword evidence="8 13" id="KW-0472">Membrane</keyword>
<dbReference type="Pfam" id="PF07562">
    <property type="entry name" value="NCD3G"/>
    <property type="match status" value="1"/>
</dbReference>
<protein>
    <recommendedName>
        <fullName evidence="12">Parathyroid cell calcium-sensing receptor</fullName>
    </recommendedName>
</protein>
<dbReference type="OrthoDB" id="5984008at2759"/>
<sequence length="867" mass="98133">MKLSLDLPLLVTIIFVSQEENSILSLNVPASPGYYQDGDFIIGGLFSLRVTDDNTRFGFKDNVYIQENVYMDLTKHYQHLLAMVFAIEKINKDLNILFNMSLGFHLFNVDFIETKAVKSSMSLLSGKSPPIPNYDCRSEKRNKLVAVVGGVSTQITAQSSQVLSLYNVPQISNGPFDYSLRDRVHFQSLYQFPMNPTALYQGFIQLMMHFGWIWVGLVVPDDIRGEMFLRDMTQEMINSGLCVAFAERIPEFPAMDTINNQIFVERFTFSNVTVVFGDTYSLLRFVYKIFCNIIFGNVWVTTSYWDITISPFGQKLSYTYFGGGLSFSVHMDEIPGFEGFLKNVQPAKYPQDIFIQDVWSILFECPYLDQHGIRELSKCEQNGTLETRGLHVWDMNTSPQSYNVYGAVHVIAKALHEELSLRLEEESLDNGASMAPHPWQLHEFLQKFELERSFVKKKIVNENISTTKLDIFNYQSLLNGTEAHVKVGEFVFESNSVQHLSLNDKLITWGEHFNETPSAVCSQSCPPGFRKTALEGKPFCCFDCIPCPDGEIANETNMDQCIKCPEDEYPNRQKNECLPKIMMFLSYEDPLGAVLVSMALGLSVLTALILGLFIQYRDTAIVRANNRNLSYLLLVALMLCFFCSLVFIGQPTPVTCILRQTFFGVVFSVAVSAILAKTFIVIVAFKTVTPRSKFQMWMVTRFSNAIVFSGSFIQVCICTIWLGTSPPFPDMDAQSEYGQIILQCNEGSTAAFYCVLGYLGFLALLSLMIAFLARRLPDSFNEAKLITFSMLVFCSVWICFIPTYLSTKGKTMVALETFSILASSAGLLGCIFLPKCYLILLRADNISRKKFLNKFLPRGKEINFQMT</sequence>
<evidence type="ECO:0000256" key="7">
    <source>
        <dbReference type="ARBA" id="ARBA00023040"/>
    </source>
</evidence>
<dbReference type="PANTHER" id="PTHR24061">
    <property type="entry name" value="CALCIUM-SENSING RECEPTOR-RELATED"/>
    <property type="match status" value="1"/>
</dbReference>
<keyword evidence="16" id="KW-1185">Reference proteome</keyword>
<dbReference type="EMBL" id="AGTP01113239">
    <property type="status" value="NOT_ANNOTATED_CDS"/>
    <property type="molecule type" value="Genomic_DNA"/>
</dbReference>
<dbReference type="PANTHER" id="PTHR24061:SF536">
    <property type="entry name" value="VOMERONASAL 2, RECEPTOR 19-RELATED"/>
    <property type="match status" value="1"/>
</dbReference>
<reference evidence="15" key="2">
    <citation type="submission" date="2025-08" db="UniProtKB">
        <authorList>
            <consortium name="Ensembl"/>
        </authorList>
    </citation>
    <scope>IDENTIFICATION</scope>
</reference>
<evidence type="ECO:0000256" key="9">
    <source>
        <dbReference type="ARBA" id="ARBA00023170"/>
    </source>
</evidence>
<keyword evidence="3" id="KW-1003">Cell membrane</keyword>
<name>I3MZM4_ICTTR</name>
<dbReference type="InterPro" id="IPR004073">
    <property type="entry name" value="GPCR_3_vmron_rcpt_2"/>
</dbReference>
<keyword evidence="10" id="KW-0325">Glycoprotein</keyword>
<dbReference type="InterPro" id="IPR011500">
    <property type="entry name" value="GPCR_3_9-Cys_dom"/>
</dbReference>
<dbReference type="InterPro" id="IPR000337">
    <property type="entry name" value="GPCR_3"/>
</dbReference>
<dbReference type="InterPro" id="IPR000068">
    <property type="entry name" value="GPCR_3_Ca_sens_rcpt-rel"/>
</dbReference>
<feature type="transmembrane region" description="Helical" evidence="13">
    <location>
        <begin position="591"/>
        <end position="616"/>
    </location>
</feature>
<reference evidence="16" key="1">
    <citation type="submission" date="2011-11" db="EMBL/GenBank/DDBJ databases">
        <title>The Draft Genome of Spermophilus tridecemlineatus.</title>
        <authorList>
            <consortium name="The Broad Institute Genome Assembly &amp; Analysis Group"/>
            <consortium name="Computational R&amp;D Group"/>
            <consortium name="and Sequencing Platform"/>
            <person name="Di Palma F."/>
            <person name="Alfoldi J."/>
            <person name="Johnson J."/>
            <person name="Berlin A."/>
            <person name="Gnerre S."/>
            <person name="Jaffe D."/>
            <person name="MacCallum I."/>
            <person name="Young S."/>
            <person name="Walker B.J."/>
            <person name="Lindblad-Toh K."/>
        </authorList>
    </citation>
    <scope>NUCLEOTIDE SEQUENCE [LARGE SCALE GENOMIC DNA]</scope>
</reference>
<evidence type="ECO:0000256" key="12">
    <source>
        <dbReference type="ARBA" id="ARBA00076805"/>
    </source>
</evidence>
<dbReference type="FunFam" id="3.40.50.2300:FF:000125">
    <property type="entry name" value="Vomeronasal 2, receptor 88"/>
    <property type="match status" value="1"/>
</dbReference>
<dbReference type="Pfam" id="PF01094">
    <property type="entry name" value="ANF_receptor"/>
    <property type="match status" value="1"/>
</dbReference>
<evidence type="ECO:0000256" key="8">
    <source>
        <dbReference type="ARBA" id="ARBA00023136"/>
    </source>
</evidence>
<evidence type="ECO:0000313" key="15">
    <source>
        <dbReference type="Ensembl" id="ENSSTOP00000017570.2"/>
    </source>
</evidence>
<dbReference type="GO" id="GO:0005886">
    <property type="term" value="C:plasma membrane"/>
    <property type="evidence" value="ECO:0007669"/>
    <property type="project" value="UniProtKB-SubCell"/>
</dbReference>
<dbReference type="SUPFAM" id="SSF53822">
    <property type="entry name" value="Periplasmic binding protein-like I"/>
    <property type="match status" value="1"/>
</dbReference>
<dbReference type="eggNOG" id="KOG1056">
    <property type="taxonomic scope" value="Eukaryota"/>
</dbReference>
<feature type="transmembrane region" description="Helical" evidence="13">
    <location>
        <begin position="750"/>
        <end position="773"/>
    </location>
</feature>
<dbReference type="FunFam" id="2.10.50.30:FF:000002">
    <property type="entry name" value="Vomeronasal 2 receptor, h1"/>
    <property type="match status" value="1"/>
</dbReference>
<dbReference type="PROSITE" id="PS00981">
    <property type="entry name" value="G_PROTEIN_RECEP_F3_3"/>
    <property type="match status" value="1"/>
</dbReference>
<dbReference type="InterPro" id="IPR017978">
    <property type="entry name" value="GPCR_3_C"/>
</dbReference>
<evidence type="ECO:0000256" key="10">
    <source>
        <dbReference type="ARBA" id="ARBA00023180"/>
    </source>
</evidence>
<evidence type="ECO:0000256" key="3">
    <source>
        <dbReference type="ARBA" id="ARBA00022475"/>
    </source>
</evidence>
<dbReference type="InterPro" id="IPR038550">
    <property type="entry name" value="GPCR_3_9-Cys_sf"/>
</dbReference>
<keyword evidence="9" id="KW-0675">Receptor</keyword>
<dbReference type="InterPro" id="IPR017979">
    <property type="entry name" value="GPCR_3_CS"/>
</dbReference>
<dbReference type="HOGENOM" id="CLU_005389_5_1_1"/>
<dbReference type="Pfam" id="PF00003">
    <property type="entry name" value="7tm_3"/>
    <property type="match status" value="1"/>
</dbReference>
<evidence type="ECO:0000256" key="4">
    <source>
        <dbReference type="ARBA" id="ARBA00022692"/>
    </source>
</evidence>
<dbReference type="GO" id="GO:0004930">
    <property type="term" value="F:G protein-coupled receptor activity"/>
    <property type="evidence" value="ECO:0007669"/>
    <property type="project" value="UniProtKB-KW"/>
</dbReference>
<dbReference type="Gene3D" id="3.40.50.2300">
    <property type="match status" value="2"/>
</dbReference>
<evidence type="ECO:0000313" key="16">
    <source>
        <dbReference type="Proteomes" id="UP000005215"/>
    </source>
</evidence>
<keyword evidence="6 13" id="KW-1133">Transmembrane helix</keyword>
<reference evidence="15" key="3">
    <citation type="submission" date="2025-09" db="UniProtKB">
        <authorList>
            <consortium name="Ensembl"/>
        </authorList>
    </citation>
    <scope>IDENTIFICATION</scope>
</reference>
<evidence type="ECO:0000256" key="5">
    <source>
        <dbReference type="ARBA" id="ARBA00022729"/>
    </source>
</evidence>
<evidence type="ECO:0000256" key="13">
    <source>
        <dbReference type="SAM" id="Phobius"/>
    </source>
</evidence>
<feature type="domain" description="G-protein coupled receptors family 3 profile" evidence="14">
    <location>
        <begin position="591"/>
        <end position="855"/>
    </location>
</feature>
<keyword evidence="7" id="KW-0297">G-protein coupled receptor</keyword>
<dbReference type="STRING" id="43179.ENSSTOP00000017570"/>
<comment type="similarity">
    <text evidence="2">Belongs to the G-protein coupled receptor 3 family.</text>
</comment>
<dbReference type="InParanoid" id="I3MZM4"/>
<dbReference type="GO" id="GO:0051924">
    <property type="term" value="P:regulation of calcium ion transport"/>
    <property type="evidence" value="ECO:0007669"/>
    <property type="project" value="UniProtKB-ARBA"/>
</dbReference>
<accession>I3MZM4</accession>
<keyword evidence="4 13" id="KW-0812">Transmembrane</keyword>
<proteinExistence type="inferred from homology"/>
<dbReference type="KEGG" id="iti:101973322"/>
<organism evidence="15 16">
    <name type="scientific">Ictidomys tridecemlineatus</name>
    <name type="common">Thirteen-lined ground squirrel</name>
    <name type="synonym">Spermophilus tridecemlineatus</name>
    <dbReference type="NCBI Taxonomy" id="43179"/>
    <lineage>
        <taxon>Eukaryota</taxon>
        <taxon>Metazoa</taxon>
        <taxon>Chordata</taxon>
        <taxon>Craniata</taxon>
        <taxon>Vertebrata</taxon>
        <taxon>Euteleostomi</taxon>
        <taxon>Mammalia</taxon>
        <taxon>Eutheria</taxon>
        <taxon>Euarchontoglires</taxon>
        <taxon>Glires</taxon>
        <taxon>Rodentia</taxon>
        <taxon>Sciuromorpha</taxon>
        <taxon>Sciuridae</taxon>
        <taxon>Xerinae</taxon>
        <taxon>Marmotini</taxon>
        <taxon>Ictidomys</taxon>
    </lineage>
</organism>
<feature type="transmembrane region" description="Helical" evidence="13">
    <location>
        <begin position="661"/>
        <end position="685"/>
    </location>
</feature>
<dbReference type="InterPro" id="IPR001828">
    <property type="entry name" value="ANF_lig-bd_rcpt"/>
</dbReference>
<dbReference type="Ensembl" id="ENSSTOT00000021348.2">
    <property type="protein sequence ID" value="ENSSTOP00000017570.2"/>
    <property type="gene ID" value="ENSSTOG00000019508.2"/>
</dbReference>
<dbReference type="PRINTS" id="PR00248">
    <property type="entry name" value="GPCRMGR"/>
</dbReference>
<dbReference type="Gene3D" id="2.10.50.30">
    <property type="entry name" value="GPCR, family 3, nine cysteines domain"/>
    <property type="match status" value="1"/>
</dbReference>
<gene>
    <name evidence="15" type="primary">LOC101973322</name>
</gene>
<dbReference type="FunFam" id="3.40.50.2300:FF:000388">
    <property type="entry name" value="Vomeronasal 2, receptor 23"/>
    <property type="match status" value="1"/>
</dbReference>
<evidence type="ECO:0000256" key="6">
    <source>
        <dbReference type="ARBA" id="ARBA00022989"/>
    </source>
</evidence>
<dbReference type="GeneTree" id="ENSGT00940000163606"/>
<dbReference type="CDD" id="cd15283">
    <property type="entry name" value="7tmC_V2R_pheromone"/>
    <property type="match status" value="1"/>
</dbReference>
<keyword evidence="11" id="KW-0807">Transducer</keyword>